<organism evidence="1 2">
    <name type="scientific">Advenella faeciporci</name>
    <dbReference type="NCBI Taxonomy" id="797535"/>
    <lineage>
        <taxon>Bacteria</taxon>
        <taxon>Pseudomonadati</taxon>
        <taxon>Pseudomonadota</taxon>
        <taxon>Betaproteobacteria</taxon>
        <taxon>Burkholderiales</taxon>
        <taxon>Alcaligenaceae</taxon>
    </lineage>
</organism>
<evidence type="ECO:0008006" key="3">
    <source>
        <dbReference type="Google" id="ProtNLM"/>
    </source>
</evidence>
<reference evidence="1" key="1">
    <citation type="journal article" date="2014" name="Int. J. Syst. Evol. Microbiol.">
        <title>Complete genome sequence of Corynebacterium casei LMG S-19264T (=DSM 44701T), isolated from a smear-ripened cheese.</title>
        <authorList>
            <consortium name="US DOE Joint Genome Institute (JGI-PGF)"/>
            <person name="Walter F."/>
            <person name="Albersmeier A."/>
            <person name="Kalinowski J."/>
            <person name="Ruckert C."/>
        </authorList>
    </citation>
    <scope>NUCLEOTIDE SEQUENCE</scope>
    <source>
        <strain evidence="1">KCTC 23732</strain>
    </source>
</reference>
<dbReference type="InterPro" id="IPR021233">
    <property type="entry name" value="DUF2783"/>
</dbReference>
<proteinExistence type="predicted"/>
<dbReference type="EMBL" id="BMYS01000008">
    <property type="protein sequence ID" value="GGW85721.1"/>
    <property type="molecule type" value="Genomic_DNA"/>
</dbReference>
<comment type="caution">
    <text evidence="1">The sequence shown here is derived from an EMBL/GenBank/DDBJ whole genome shotgun (WGS) entry which is preliminary data.</text>
</comment>
<dbReference type="Pfam" id="PF10932">
    <property type="entry name" value="DUF2783"/>
    <property type="match status" value="1"/>
</dbReference>
<dbReference type="AlphaFoldDB" id="A0A918JKB3"/>
<keyword evidence="2" id="KW-1185">Reference proteome</keyword>
<name>A0A918JKB3_9BURK</name>
<sequence length="64" mass="7258">MSESSKILPVDTLETIYDILASAIDDVDREKTELFLVKLVLLNARTMGDAETLREHIRIAKKDL</sequence>
<protein>
    <recommendedName>
        <fullName evidence="3">DUF2783 domain-containing protein</fullName>
    </recommendedName>
</protein>
<dbReference type="Proteomes" id="UP000608345">
    <property type="component" value="Unassembled WGS sequence"/>
</dbReference>
<evidence type="ECO:0000313" key="2">
    <source>
        <dbReference type="Proteomes" id="UP000608345"/>
    </source>
</evidence>
<evidence type="ECO:0000313" key="1">
    <source>
        <dbReference type="EMBL" id="GGW85721.1"/>
    </source>
</evidence>
<gene>
    <name evidence="1" type="ORF">GCM10011450_14660</name>
</gene>
<accession>A0A918JKB3</accession>
<reference evidence="1" key="2">
    <citation type="submission" date="2020-09" db="EMBL/GenBank/DDBJ databases">
        <authorList>
            <person name="Sun Q."/>
            <person name="Kim S."/>
        </authorList>
    </citation>
    <scope>NUCLEOTIDE SEQUENCE</scope>
    <source>
        <strain evidence="1">KCTC 23732</strain>
    </source>
</reference>
<dbReference type="RefSeq" id="WP_189384839.1">
    <property type="nucleotide sequence ID" value="NZ_BAABFY010000003.1"/>
</dbReference>